<feature type="compositionally biased region" description="Basic and acidic residues" evidence="1">
    <location>
        <begin position="10"/>
        <end position="32"/>
    </location>
</feature>
<feature type="compositionally biased region" description="Low complexity" evidence="1">
    <location>
        <begin position="43"/>
        <end position="65"/>
    </location>
</feature>
<evidence type="ECO:0000313" key="3">
    <source>
        <dbReference type="Proteomes" id="UP001174934"/>
    </source>
</evidence>
<comment type="caution">
    <text evidence="2">The sequence shown here is derived from an EMBL/GenBank/DDBJ whole genome shotgun (WGS) entry which is preliminary data.</text>
</comment>
<feature type="region of interest" description="Disordered" evidence="1">
    <location>
        <begin position="1"/>
        <end position="79"/>
    </location>
</feature>
<dbReference type="AlphaFoldDB" id="A0AA39X718"/>
<keyword evidence="3" id="KW-1185">Reference proteome</keyword>
<organism evidence="2 3">
    <name type="scientific">Bombardia bombarda</name>
    <dbReference type="NCBI Taxonomy" id="252184"/>
    <lineage>
        <taxon>Eukaryota</taxon>
        <taxon>Fungi</taxon>
        <taxon>Dikarya</taxon>
        <taxon>Ascomycota</taxon>
        <taxon>Pezizomycotina</taxon>
        <taxon>Sordariomycetes</taxon>
        <taxon>Sordariomycetidae</taxon>
        <taxon>Sordariales</taxon>
        <taxon>Lasiosphaeriaceae</taxon>
        <taxon>Bombardia</taxon>
    </lineage>
</organism>
<name>A0AA39X718_9PEZI</name>
<dbReference type="EMBL" id="JAULSR010000002">
    <property type="protein sequence ID" value="KAK0628499.1"/>
    <property type="molecule type" value="Genomic_DNA"/>
</dbReference>
<evidence type="ECO:0000256" key="1">
    <source>
        <dbReference type="SAM" id="MobiDB-lite"/>
    </source>
</evidence>
<protein>
    <submittedName>
        <fullName evidence="2">Uncharacterized protein</fullName>
    </submittedName>
</protein>
<proteinExistence type="predicted"/>
<reference evidence="2" key="1">
    <citation type="submission" date="2023-06" db="EMBL/GenBank/DDBJ databases">
        <title>Genome-scale phylogeny and comparative genomics of the fungal order Sordariales.</title>
        <authorList>
            <consortium name="Lawrence Berkeley National Laboratory"/>
            <person name="Hensen N."/>
            <person name="Bonometti L."/>
            <person name="Westerberg I."/>
            <person name="Brannstrom I.O."/>
            <person name="Guillou S."/>
            <person name="Cros-Aarteil S."/>
            <person name="Calhoun S."/>
            <person name="Haridas S."/>
            <person name="Kuo A."/>
            <person name="Mondo S."/>
            <person name="Pangilinan J."/>
            <person name="Riley R."/>
            <person name="LaButti K."/>
            <person name="Andreopoulos B."/>
            <person name="Lipzen A."/>
            <person name="Chen C."/>
            <person name="Yanf M."/>
            <person name="Daum C."/>
            <person name="Ng V."/>
            <person name="Clum A."/>
            <person name="Steindorff A."/>
            <person name="Ohm R."/>
            <person name="Martin F."/>
            <person name="Silar P."/>
            <person name="Natvig D."/>
            <person name="Lalanne C."/>
            <person name="Gautier V."/>
            <person name="Ament-velasquez S.L."/>
            <person name="Kruys A."/>
            <person name="Hutchinson M.I."/>
            <person name="Powell A.J."/>
            <person name="Barry K."/>
            <person name="Miller A.N."/>
            <person name="Grigoriev I.V."/>
            <person name="Debuchy R."/>
            <person name="Gladieux P."/>
            <person name="Thoren M.H."/>
            <person name="Johannesson H."/>
        </authorList>
    </citation>
    <scope>NUCLEOTIDE SEQUENCE</scope>
    <source>
        <strain evidence="2">SMH3391-2</strain>
    </source>
</reference>
<accession>A0AA39X718</accession>
<evidence type="ECO:0000313" key="2">
    <source>
        <dbReference type="EMBL" id="KAK0628499.1"/>
    </source>
</evidence>
<sequence length="79" mass="8605">MSGYTDEALEEGHDLIYRAEEEAHMHDDDLMMGKKTKKGAGLESSSPSSGMQSSSNQGSESMKSKLGSKMDSLKESMKK</sequence>
<gene>
    <name evidence="2" type="ORF">B0T17DRAFT_614403</name>
</gene>
<dbReference type="Proteomes" id="UP001174934">
    <property type="component" value="Unassembled WGS sequence"/>
</dbReference>